<dbReference type="GO" id="GO:0016491">
    <property type="term" value="F:oxidoreductase activity"/>
    <property type="evidence" value="ECO:0007669"/>
    <property type="project" value="UniProtKB-KW"/>
</dbReference>
<sequence length="420" mass="46652">MKDIYDITIVGGGAAGLSAALEAYDPNIKLLIIERDQIFGGILNQCIHNGFGLHVFKEELTGPEYAQKLIDSVIKKNIEYILDTTVVDIKKEDIFTLTVSNIEHGEFEIKSKTIILTSGCYERSRGQISIPGDRPKGIMTAGSAQRYLNMDGYLVGKEIFILGSGDIGLIMARRMTLEGAHVLGVAELMPFSNGLTRNVVQCLNDFDIPLYLSHTVTDVVGKESLEAITIQEVDKDYNFIEGTQKTFKVDTLLLSVGLIPDVKLFESIAIDIDPLTKSAYVNQALETSIEGLFVCGNALHVHDLVDDVTIESQKAGRSAKKYILDAKKDKACKKVVDFDQLIRYIVPQSIDFNNLSQDVDLSFRTSKKIEKATFVVEQNGKIIKEVKAKYIVPAEMQKIKLSPSDFISKDDLYIHVKEMS</sequence>
<dbReference type="InterPro" id="IPR051691">
    <property type="entry name" value="Metab_Enz_Cyan_OpOx_G3PDH"/>
</dbReference>
<dbReference type="PANTHER" id="PTHR42949">
    <property type="entry name" value="ANAEROBIC GLYCEROL-3-PHOSPHATE DEHYDROGENASE SUBUNIT B"/>
    <property type="match status" value="1"/>
</dbReference>
<reference evidence="3" key="1">
    <citation type="submission" date="2021-01" db="EMBL/GenBank/DDBJ databases">
        <title>Draft genome sequence of Acholeplasmataceae bacterium strain Mahy22.</title>
        <authorList>
            <person name="Watanabe M."/>
            <person name="Kojima H."/>
            <person name="Fukui M."/>
        </authorList>
    </citation>
    <scope>NUCLEOTIDE SEQUENCE</scope>
    <source>
        <strain evidence="3">Mahy22</strain>
    </source>
</reference>
<dbReference type="RefSeq" id="WP_176238700.1">
    <property type="nucleotide sequence ID" value="NZ_AP024412.1"/>
</dbReference>
<dbReference type="Proteomes" id="UP000620133">
    <property type="component" value="Chromosome"/>
</dbReference>
<evidence type="ECO:0000313" key="3">
    <source>
        <dbReference type="EMBL" id="BCR35869.1"/>
    </source>
</evidence>
<dbReference type="EMBL" id="AP024412">
    <property type="protein sequence ID" value="BCR35869.1"/>
    <property type="molecule type" value="Genomic_DNA"/>
</dbReference>
<dbReference type="PRINTS" id="PR00469">
    <property type="entry name" value="PNDRDTASEII"/>
</dbReference>
<dbReference type="InterPro" id="IPR023753">
    <property type="entry name" value="FAD/NAD-binding_dom"/>
</dbReference>
<name>A0A7U9XV37_9MOLU</name>
<accession>A0A7U9XV37</accession>
<dbReference type="SUPFAM" id="SSF51905">
    <property type="entry name" value="FAD/NAD(P)-binding domain"/>
    <property type="match status" value="2"/>
</dbReference>
<dbReference type="PANTHER" id="PTHR42949:SF3">
    <property type="entry name" value="ANAEROBIC GLYCEROL-3-PHOSPHATE DEHYDROGENASE SUBUNIT B"/>
    <property type="match status" value="1"/>
</dbReference>
<keyword evidence="1" id="KW-0560">Oxidoreductase</keyword>
<organism evidence="3 4">
    <name type="scientific">Mariniplasma anaerobium</name>
    <dbReference type="NCBI Taxonomy" id="2735436"/>
    <lineage>
        <taxon>Bacteria</taxon>
        <taxon>Bacillati</taxon>
        <taxon>Mycoplasmatota</taxon>
        <taxon>Mollicutes</taxon>
        <taxon>Acholeplasmatales</taxon>
        <taxon>Acholeplasmataceae</taxon>
        <taxon>Mariniplasma</taxon>
    </lineage>
</organism>
<dbReference type="PRINTS" id="PR00368">
    <property type="entry name" value="FADPNR"/>
</dbReference>
<evidence type="ECO:0000256" key="1">
    <source>
        <dbReference type="ARBA" id="ARBA00023002"/>
    </source>
</evidence>
<evidence type="ECO:0000259" key="2">
    <source>
        <dbReference type="Pfam" id="PF07992"/>
    </source>
</evidence>
<dbReference type="AlphaFoldDB" id="A0A7U9XV37"/>
<dbReference type="InterPro" id="IPR036188">
    <property type="entry name" value="FAD/NAD-bd_sf"/>
</dbReference>
<feature type="domain" description="FAD/NAD(P)-binding" evidence="2">
    <location>
        <begin position="5"/>
        <end position="299"/>
    </location>
</feature>
<protein>
    <submittedName>
        <fullName evidence="3">Sarcosine oxidase subunit alpha</fullName>
    </submittedName>
</protein>
<keyword evidence="4" id="KW-1185">Reference proteome</keyword>
<gene>
    <name evidence="3" type="ORF">MPAN_007620</name>
</gene>
<evidence type="ECO:0000313" key="4">
    <source>
        <dbReference type="Proteomes" id="UP000620133"/>
    </source>
</evidence>
<dbReference type="KEGG" id="manr:MPAN_007620"/>
<proteinExistence type="predicted"/>
<dbReference type="Pfam" id="PF07992">
    <property type="entry name" value="Pyr_redox_2"/>
    <property type="match status" value="1"/>
</dbReference>
<dbReference type="Gene3D" id="3.50.50.60">
    <property type="entry name" value="FAD/NAD(P)-binding domain"/>
    <property type="match status" value="2"/>
</dbReference>